<organism evidence="2 3">
    <name type="scientific">Mesorhizobium liriopis</name>
    <dbReference type="NCBI Taxonomy" id="2953882"/>
    <lineage>
        <taxon>Bacteria</taxon>
        <taxon>Pseudomonadati</taxon>
        <taxon>Pseudomonadota</taxon>
        <taxon>Alphaproteobacteria</taxon>
        <taxon>Hyphomicrobiales</taxon>
        <taxon>Phyllobacteriaceae</taxon>
        <taxon>Mesorhizobium</taxon>
    </lineage>
</organism>
<name>A0ABT1CC24_9HYPH</name>
<dbReference type="Proteomes" id="UP001205906">
    <property type="component" value="Unassembled WGS sequence"/>
</dbReference>
<dbReference type="EMBL" id="JAMXQS010000008">
    <property type="protein sequence ID" value="MCO6051706.1"/>
    <property type="molecule type" value="Genomic_DNA"/>
</dbReference>
<feature type="transmembrane region" description="Helical" evidence="1">
    <location>
        <begin position="20"/>
        <end position="46"/>
    </location>
</feature>
<keyword evidence="3" id="KW-1185">Reference proteome</keyword>
<reference evidence="2 3" key="1">
    <citation type="submission" date="2022-06" db="EMBL/GenBank/DDBJ databases">
        <title>Mesorhizobium sp. strain RP14 Genome sequencing and assembly.</title>
        <authorList>
            <person name="Kim I."/>
        </authorList>
    </citation>
    <scope>NUCLEOTIDE SEQUENCE [LARGE SCALE GENOMIC DNA]</scope>
    <source>
        <strain evidence="3">RP14(2022)</strain>
    </source>
</reference>
<evidence type="ECO:0000256" key="1">
    <source>
        <dbReference type="SAM" id="Phobius"/>
    </source>
</evidence>
<comment type="caution">
    <text evidence="2">The sequence shown here is derived from an EMBL/GenBank/DDBJ whole genome shotgun (WGS) entry which is preliminary data.</text>
</comment>
<gene>
    <name evidence="2" type="ORF">NGM99_18125</name>
</gene>
<accession>A0ABT1CC24</accession>
<sequence>MKANEWDYVKVPRRSPLAEAGFGILRATLLFSSVAVALTLLIVPVVDKNPRLAMNLPGSQPLDMMATGSVTKGDPKPSYTLRRSVLQSSPDGICRINADGTRSGDC</sequence>
<proteinExistence type="predicted"/>
<protein>
    <submittedName>
        <fullName evidence="2">Uncharacterized protein</fullName>
    </submittedName>
</protein>
<dbReference type="RefSeq" id="WP_252821498.1">
    <property type="nucleotide sequence ID" value="NZ_JAMXQS010000008.1"/>
</dbReference>
<keyword evidence="1" id="KW-0472">Membrane</keyword>
<evidence type="ECO:0000313" key="3">
    <source>
        <dbReference type="Proteomes" id="UP001205906"/>
    </source>
</evidence>
<keyword evidence="1" id="KW-1133">Transmembrane helix</keyword>
<keyword evidence="1" id="KW-0812">Transmembrane</keyword>
<evidence type="ECO:0000313" key="2">
    <source>
        <dbReference type="EMBL" id="MCO6051706.1"/>
    </source>
</evidence>